<evidence type="ECO:0000256" key="2">
    <source>
        <dbReference type="SAM" id="Phobius"/>
    </source>
</evidence>
<proteinExistence type="predicted"/>
<dbReference type="PANTHER" id="PTHR35895:SF1">
    <property type="entry name" value="LIPID-BINDING SERUM GLYCOPROTEIN C-TERMINAL DOMAIN-CONTAINING PROTEIN"/>
    <property type="match status" value="1"/>
</dbReference>
<protein>
    <recommendedName>
        <fullName evidence="5">Pre-rRNA processing protein</fullName>
    </recommendedName>
</protein>
<organism evidence="3 4">
    <name type="scientific">Blyttiomyces helicus</name>
    <dbReference type="NCBI Taxonomy" id="388810"/>
    <lineage>
        <taxon>Eukaryota</taxon>
        <taxon>Fungi</taxon>
        <taxon>Fungi incertae sedis</taxon>
        <taxon>Chytridiomycota</taxon>
        <taxon>Chytridiomycota incertae sedis</taxon>
        <taxon>Chytridiomycetes</taxon>
        <taxon>Chytridiomycetes incertae sedis</taxon>
        <taxon>Blyttiomyces</taxon>
    </lineage>
</organism>
<dbReference type="Pfam" id="PF12505">
    <property type="entry name" value="DUF3712"/>
    <property type="match status" value="2"/>
</dbReference>
<dbReference type="OrthoDB" id="10039566at2759"/>
<dbReference type="GO" id="GO:0000329">
    <property type="term" value="C:fungal-type vacuole membrane"/>
    <property type="evidence" value="ECO:0007669"/>
    <property type="project" value="InterPro"/>
</dbReference>
<dbReference type="EMBL" id="KZ995088">
    <property type="protein sequence ID" value="RKO91393.1"/>
    <property type="molecule type" value="Genomic_DNA"/>
</dbReference>
<feature type="transmembrane region" description="Helical" evidence="2">
    <location>
        <begin position="88"/>
        <end position="111"/>
    </location>
</feature>
<keyword evidence="4" id="KW-1185">Reference proteome</keyword>
<feature type="region of interest" description="Disordered" evidence="1">
    <location>
        <begin position="1"/>
        <end position="43"/>
    </location>
</feature>
<dbReference type="InterPro" id="IPR022185">
    <property type="entry name" value="DUF3712"/>
</dbReference>
<dbReference type="PANTHER" id="PTHR35895">
    <property type="entry name" value="CHROMOSOME 16, WHOLE GENOME SHOTGUN SEQUENCE"/>
    <property type="match status" value="1"/>
</dbReference>
<sequence length="822" mass="86696">MSDTATAAGYTPDVPTAASEEHFAGAGFSHPNMEDVESQSQAERAPLAVKGDDFSDVDVQDVDAPPPAMPGFHPFTQAWWNKRRKNKAMIAGAALLIFNAIMIPIFIFVILPKLAQHYINQSDMRIISTNITNPNATSFDVQLDAIISNAGPFPADVSFSSPVLVSWLDPAINSPVALLTMDPYTFHISGGGGELLQNISDAQVVDVNNFGRFNHYMINNAEFTWYLTASVKVRTLGLSASGISMNKTVTVAGMSGFQNVSIVSFDLPKDDNEGIYMSITNSLFNPSPVGVQLDLISFDVYIPGNDTKIGSITSLGTTYLAPGTNVIPFNGTLTHTYHHDKIVESNLFSLYLGGTNTSLNVVGTGTNGGEVPWLTPGVVGLKLNVPFVGNEKGRLVKSVTVTDMTLDFTGQGASFSPLVTSKNVSAVFKSPFNFPINISQSAQNIVLSYEGVGIGVIDTPMSPSNGSTLTGILTTDIVGVPLAVYNTPAAQAAFKKFQLDVTTSTGNVVAHMSGSANVNASTNIGPLAIDGLLFDSDLTIKGLGGLVQTSVLNVTVASGTPAGIVMNIPVTIFNPSNVELRTGTVVFDMVYANTTVGTVTMPNLDLQMGLNTLVSQALYSPSPAASAKGLELLTRYVTGDPELRVDVVGSTASTALTSLQPALSTIHLRDLSLGAPITKKLINSTSFSLSLNQMIAGETFVDVVLYNPFDADIYITDMNADIVWTNPALGQDYVIGRIAQSGLGITMHGGVNNQGATTAVNGVFVMQLNLGAPSIRALLSTSGTNELEVTIRSVIGNKVGGVNGYPISLTYSQVSTTRFVSA</sequence>
<keyword evidence="2" id="KW-0812">Transmembrane</keyword>
<evidence type="ECO:0000313" key="3">
    <source>
        <dbReference type="EMBL" id="RKO91393.1"/>
    </source>
</evidence>
<name>A0A4P9WHS2_9FUNG</name>
<reference evidence="4" key="1">
    <citation type="journal article" date="2018" name="Nat. Microbiol.">
        <title>Leveraging single-cell genomics to expand the fungal tree of life.</title>
        <authorList>
            <person name="Ahrendt S.R."/>
            <person name="Quandt C.A."/>
            <person name="Ciobanu D."/>
            <person name="Clum A."/>
            <person name="Salamov A."/>
            <person name="Andreopoulos B."/>
            <person name="Cheng J.F."/>
            <person name="Woyke T."/>
            <person name="Pelin A."/>
            <person name="Henrissat B."/>
            <person name="Reynolds N.K."/>
            <person name="Benny G.L."/>
            <person name="Smith M.E."/>
            <person name="James T.Y."/>
            <person name="Grigoriev I.V."/>
        </authorList>
    </citation>
    <scope>NUCLEOTIDE SEQUENCE [LARGE SCALE GENOMIC DNA]</scope>
</reference>
<dbReference type="InterPro" id="IPR046368">
    <property type="entry name" value="Tag1"/>
</dbReference>
<keyword evidence="2" id="KW-0472">Membrane</keyword>
<dbReference type="Proteomes" id="UP000269721">
    <property type="component" value="Unassembled WGS sequence"/>
</dbReference>
<evidence type="ECO:0000256" key="1">
    <source>
        <dbReference type="SAM" id="MobiDB-lite"/>
    </source>
</evidence>
<evidence type="ECO:0000313" key="4">
    <source>
        <dbReference type="Proteomes" id="UP000269721"/>
    </source>
</evidence>
<keyword evidence="2" id="KW-1133">Transmembrane helix</keyword>
<accession>A0A4P9WHS2</accession>
<gene>
    <name evidence="3" type="ORF">BDK51DRAFT_25722</name>
</gene>
<dbReference type="AlphaFoldDB" id="A0A4P9WHS2"/>
<evidence type="ECO:0008006" key="5">
    <source>
        <dbReference type="Google" id="ProtNLM"/>
    </source>
</evidence>